<protein>
    <submittedName>
        <fullName evidence="1">Uncharacterized protein</fullName>
    </submittedName>
</protein>
<keyword evidence="2" id="KW-1185">Reference proteome</keyword>
<accession>A0ACC3N1Z8</accession>
<reference evidence="1" key="1">
    <citation type="submission" date="2023-07" db="EMBL/GenBank/DDBJ databases">
        <title>Black Yeasts Isolated from many extreme environments.</title>
        <authorList>
            <person name="Coleine C."/>
            <person name="Stajich J.E."/>
            <person name="Selbmann L."/>
        </authorList>
    </citation>
    <scope>NUCLEOTIDE SEQUENCE</scope>
    <source>
        <strain evidence="1">CCFEE 5714</strain>
    </source>
</reference>
<evidence type="ECO:0000313" key="2">
    <source>
        <dbReference type="Proteomes" id="UP001281147"/>
    </source>
</evidence>
<comment type="caution">
    <text evidence="1">The sequence shown here is derived from an EMBL/GenBank/DDBJ whole genome shotgun (WGS) entry which is preliminary data.</text>
</comment>
<gene>
    <name evidence="1" type="ORF">LTR37_011547</name>
</gene>
<organism evidence="1 2">
    <name type="scientific">Vermiconidia calcicola</name>
    <dbReference type="NCBI Taxonomy" id="1690605"/>
    <lineage>
        <taxon>Eukaryota</taxon>
        <taxon>Fungi</taxon>
        <taxon>Dikarya</taxon>
        <taxon>Ascomycota</taxon>
        <taxon>Pezizomycotina</taxon>
        <taxon>Dothideomycetes</taxon>
        <taxon>Dothideomycetidae</taxon>
        <taxon>Mycosphaerellales</taxon>
        <taxon>Extremaceae</taxon>
        <taxon>Vermiconidia</taxon>
    </lineage>
</organism>
<dbReference type="Proteomes" id="UP001281147">
    <property type="component" value="Unassembled WGS sequence"/>
</dbReference>
<evidence type="ECO:0000313" key="1">
    <source>
        <dbReference type="EMBL" id="KAK3708451.1"/>
    </source>
</evidence>
<dbReference type="EMBL" id="JAUTXU010000101">
    <property type="protein sequence ID" value="KAK3708451.1"/>
    <property type="molecule type" value="Genomic_DNA"/>
</dbReference>
<sequence>MSLDELKEISTDPQATADALKFDNVKLAPSSPPTDEQLAERVVSLYDQNKATVTAEDVVLANGTTGANLLVCAALLSPGDHVVCTYPAYAGLVEVPRGVGAEVTYTRLYPENDWELDLEDLKSQLKPSTKMIILNNPHNPTGSVLSTSEQAEIVKIAYERNIIIFTDEIFRPLFHTEDVPTSMLEHSSYSRVVVTGSLSKTLGFPGVRIGWAVTRDRKICDTLLRVRDWTLQDISVIDKIIAMEILSERCHQQILSKNLGFARDNLEVLRRFVKDNKESVSCSIPAGAATAFVKFSNPKTGEAVDDMQFCLKLKQDTGVLLSPGSLCFGAAREGDFKGYVRMHITVPSEKFKEAIEKLGTFLTSIAFAELSI</sequence>
<name>A0ACC3N1Z8_9PEZI</name>
<proteinExistence type="predicted"/>